<reference evidence="3" key="1">
    <citation type="journal article" date="2014" name="Int. J. Syst. Evol. Microbiol.">
        <title>Complete genome sequence of Corynebacterium casei LMG S-19264T (=DSM 44701T), isolated from a smear-ripened cheese.</title>
        <authorList>
            <consortium name="US DOE Joint Genome Institute (JGI-PGF)"/>
            <person name="Walter F."/>
            <person name="Albersmeier A."/>
            <person name="Kalinowski J."/>
            <person name="Ruckert C."/>
        </authorList>
    </citation>
    <scope>NUCLEOTIDE SEQUENCE</scope>
    <source>
        <strain evidence="3">JCM 10088</strain>
    </source>
</reference>
<evidence type="ECO:0000259" key="2">
    <source>
        <dbReference type="PROSITE" id="PS51352"/>
    </source>
</evidence>
<reference evidence="3" key="2">
    <citation type="submission" date="2020-09" db="EMBL/GenBank/DDBJ databases">
        <authorList>
            <person name="Sun Q."/>
            <person name="Ohkuma M."/>
        </authorList>
    </citation>
    <scope>NUCLEOTIDE SEQUENCE</scope>
    <source>
        <strain evidence="3">JCM 10088</strain>
    </source>
</reference>
<evidence type="ECO:0000256" key="1">
    <source>
        <dbReference type="ARBA" id="ARBA00007787"/>
    </source>
</evidence>
<dbReference type="EMBL" id="BMNL01000004">
    <property type="protein sequence ID" value="GGP22461.1"/>
    <property type="molecule type" value="Genomic_DNA"/>
</dbReference>
<dbReference type="InterPro" id="IPR036249">
    <property type="entry name" value="Thioredoxin-like_sf"/>
</dbReference>
<evidence type="ECO:0000313" key="4">
    <source>
        <dbReference type="Proteomes" id="UP000610960"/>
    </source>
</evidence>
<sequence length="231" mass="24928">MDDDTKATIKEILSQMVNPVTAEFFVGAACKERDTNWCVPTQELLDLLVELAPPGKLIVNKHAYEEDKASFDKFGLAGNRVPAILLDGGSIRYVGAPLGEEVRAFIETITRLSTGKTGLRQKTKETLSKLNESQAKKVEVITVVTPSCPYCPYAVLLANMFAHDSGGKVIALNVEAYEAPDIADAYSVSAVPTVALRAVDQEVGNVEFVGVPPEAELLKKVLEYSGAEPSQ</sequence>
<evidence type="ECO:0000313" key="3">
    <source>
        <dbReference type="EMBL" id="GGP22461.1"/>
    </source>
</evidence>
<dbReference type="PANTHER" id="PTHR37170:SF1">
    <property type="entry name" value="GLUTAREDOXIN-LIKE PROTEIN"/>
    <property type="match status" value="1"/>
</dbReference>
<dbReference type="Proteomes" id="UP000610960">
    <property type="component" value="Unassembled WGS sequence"/>
</dbReference>
<dbReference type="Pfam" id="PF13192">
    <property type="entry name" value="Thioredoxin_3"/>
    <property type="match status" value="1"/>
</dbReference>
<name>A0A830GVS7_9CREN</name>
<feature type="domain" description="Thioredoxin" evidence="2">
    <location>
        <begin position="96"/>
        <end position="227"/>
    </location>
</feature>
<keyword evidence="4" id="KW-1185">Reference proteome</keyword>
<proteinExistence type="inferred from homology"/>
<dbReference type="SUPFAM" id="SSF52833">
    <property type="entry name" value="Thioredoxin-like"/>
    <property type="match status" value="2"/>
</dbReference>
<accession>A0A830GVS7</accession>
<dbReference type="InterPro" id="IPR012336">
    <property type="entry name" value="Thioredoxin-like_fold"/>
</dbReference>
<dbReference type="PROSITE" id="PS51352">
    <property type="entry name" value="THIOREDOXIN_2"/>
    <property type="match status" value="1"/>
</dbReference>
<dbReference type="Gene3D" id="3.40.30.10">
    <property type="entry name" value="Glutaredoxin"/>
    <property type="match status" value="2"/>
</dbReference>
<protein>
    <submittedName>
        <fullName evidence="3">Glutaredoxin</fullName>
    </submittedName>
</protein>
<dbReference type="InterPro" id="IPR013766">
    <property type="entry name" value="Thioredoxin_domain"/>
</dbReference>
<comment type="similarity">
    <text evidence="1">Belongs to the glutaredoxin family.</text>
</comment>
<dbReference type="PANTHER" id="PTHR37170">
    <property type="entry name" value="GLUTAREDOXIN-RELATED"/>
    <property type="match status" value="1"/>
</dbReference>
<comment type="caution">
    <text evidence="3">The sequence shown here is derived from an EMBL/GenBank/DDBJ whole genome shotgun (WGS) entry which is preliminary data.</text>
</comment>
<gene>
    <name evidence="3" type="ORF">GCM10007981_18620</name>
</gene>
<organism evidence="3 4">
    <name type="scientific">Thermocladium modestius</name>
    <dbReference type="NCBI Taxonomy" id="62609"/>
    <lineage>
        <taxon>Archaea</taxon>
        <taxon>Thermoproteota</taxon>
        <taxon>Thermoprotei</taxon>
        <taxon>Thermoproteales</taxon>
        <taxon>Thermoproteaceae</taxon>
        <taxon>Thermocladium</taxon>
    </lineage>
</organism>
<dbReference type="AlphaFoldDB" id="A0A830GVS7"/>